<dbReference type="GO" id="GO:0000166">
    <property type="term" value="F:nucleotide binding"/>
    <property type="evidence" value="ECO:0007669"/>
    <property type="project" value="UniProtKB-KW"/>
</dbReference>
<dbReference type="PANTHER" id="PTHR11575">
    <property type="entry name" value="5'-NUCLEOTIDASE-RELATED"/>
    <property type="match status" value="1"/>
</dbReference>
<dbReference type="PRINTS" id="PR01607">
    <property type="entry name" value="APYRASEFAMLY"/>
</dbReference>
<evidence type="ECO:0000313" key="16">
    <source>
        <dbReference type="Proteomes" id="UP000215335"/>
    </source>
</evidence>
<feature type="signal peptide" evidence="12">
    <location>
        <begin position="1"/>
        <end position="23"/>
    </location>
</feature>
<dbReference type="PANTHER" id="PTHR11575:SF32">
    <property type="entry name" value="APYRASE-LIKE PROTEIN"/>
    <property type="match status" value="1"/>
</dbReference>
<accession>A0A232EPV6</accession>
<reference evidence="15 16" key="1">
    <citation type="journal article" date="2017" name="Curr. Biol.">
        <title>The Evolution of Venom by Co-option of Single-Copy Genes.</title>
        <authorList>
            <person name="Martinson E.O."/>
            <person name="Mrinalini"/>
            <person name="Kelkar Y.D."/>
            <person name="Chang C.H."/>
            <person name="Werren J.H."/>
        </authorList>
    </citation>
    <scope>NUCLEOTIDE SEQUENCE [LARGE SCALE GENOMIC DNA]</scope>
    <source>
        <strain evidence="15 16">Alberta</strain>
        <tissue evidence="15">Whole body</tissue>
    </source>
</reference>
<evidence type="ECO:0000256" key="10">
    <source>
        <dbReference type="ARBA" id="ARBA00022801"/>
    </source>
</evidence>
<dbReference type="GO" id="GO:0046872">
    <property type="term" value="F:metal ion binding"/>
    <property type="evidence" value="ECO:0007669"/>
    <property type="project" value="UniProtKB-KW"/>
</dbReference>
<name>A0A232EPV6_9HYME</name>
<keyword evidence="10 12" id="KW-0378">Hydrolase</keyword>
<dbReference type="OrthoDB" id="7722975at2759"/>
<dbReference type="GO" id="GO:0008253">
    <property type="term" value="F:5'-nucleotidase activity"/>
    <property type="evidence" value="ECO:0007669"/>
    <property type="project" value="TreeGrafter"/>
</dbReference>
<dbReference type="Proteomes" id="UP000215335">
    <property type="component" value="Unassembled WGS sequence"/>
</dbReference>
<comment type="caution">
    <text evidence="15">The sequence shown here is derived from an EMBL/GenBank/DDBJ whole genome shotgun (WGS) entry which is preliminary data.</text>
</comment>
<evidence type="ECO:0000256" key="12">
    <source>
        <dbReference type="RuleBase" id="RU362119"/>
    </source>
</evidence>
<dbReference type="SUPFAM" id="SSF56300">
    <property type="entry name" value="Metallo-dependent phosphatases"/>
    <property type="match status" value="1"/>
</dbReference>
<feature type="domain" description="5'-Nucleotidase C-terminal" evidence="14">
    <location>
        <begin position="380"/>
        <end position="550"/>
    </location>
</feature>
<dbReference type="GO" id="GO:0004050">
    <property type="term" value="F:apyrase activity"/>
    <property type="evidence" value="ECO:0007669"/>
    <property type="project" value="UniProtKB-EC"/>
</dbReference>
<dbReference type="Pfam" id="PF02872">
    <property type="entry name" value="5_nucleotid_C"/>
    <property type="match status" value="1"/>
</dbReference>
<organism evidence="15 16">
    <name type="scientific">Trichomalopsis sarcophagae</name>
    <dbReference type="NCBI Taxonomy" id="543379"/>
    <lineage>
        <taxon>Eukaryota</taxon>
        <taxon>Metazoa</taxon>
        <taxon>Ecdysozoa</taxon>
        <taxon>Arthropoda</taxon>
        <taxon>Hexapoda</taxon>
        <taxon>Insecta</taxon>
        <taxon>Pterygota</taxon>
        <taxon>Neoptera</taxon>
        <taxon>Endopterygota</taxon>
        <taxon>Hymenoptera</taxon>
        <taxon>Apocrita</taxon>
        <taxon>Proctotrupomorpha</taxon>
        <taxon>Chalcidoidea</taxon>
        <taxon>Pteromalidae</taxon>
        <taxon>Pteromalinae</taxon>
        <taxon>Trichomalopsis</taxon>
    </lineage>
</organism>
<dbReference type="CDD" id="cd07409">
    <property type="entry name" value="MPP_CD73_N"/>
    <property type="match status" value="1"/>
</dbReference>
<dbReference type="GO" id="GO:0006196">
    <property type="term" value="P:AMP catabolic process"/>
    <property type="evidence" value="ECO:0007669"/>
    <property type="project" value="TreeGrafter"/>
</dbReference>
<dbReference type="GO" id="GO:0090729">
    <property type="term" value="F:toxin activity"/>
    <property type="evidence" value="ECO:0007669"/>
    <property type="project" value="UniProtKB-KW"/>
</dbReference>
<dbReference type="SUPFAM" id="SSF55816">
    <property type="entry name" value="5'-nucleotidase (syn. UDP-sugar hydrolase), C-terminal domain"/>
    <property type="match status" value="1"/>
</dbReference>
<evidence type="ECO:0000259" key="14">
    <source>
        <dbReference type="Pfam" id="PF02872"/>
    </source>
</evidence>
<evidence type="ECO:0000256" key="1">
    <source>
        <dbReference type="ARBA" id="ARBA00004613"/>
    </source>
</evidence>
<dbReference type="EC" id="3.6.1.5" evidence="3"/>
<evidence type="ECO:0000256" key="8">
    <source>
        <dbReference type="ARBA" id="ARBA00022729"/>
    </source>
</evidence>
<feature type="chain" id="PRO_5011816990" description="apyrase" evidence="12">
    <location>
        <begin position="24"/>
        <end position="680"/>
    </location>
</feature>
<dbReference type="InterPro" id="IPR004843">
    <property type="entry name" value="Calcineurin-like_PHP"/>
</dbReference>
<evidence type="ECO:0000256" key="11">
    <source>
        <dbReference type="ARBA" id="ARBA00023240"/>
    </source>
</evidence>
<dbReference type="Gene3D" id="3.60.21.10">
    <property type="match status" value="1"/>
</dbReference>
<evidence type="ECO:0000256" key="3">
    <source>
        <dbReference type="ARBA" id="ARBA00012148"/>
    </source>
</evidence>
<keyword evidence="16" id="KW-1185">Reference proteome</keyword>
<comment type="similarity">
    <text evidence="2 12">Belongs to the 5'-nucleotidase family.</text>
</comment>
<dbReference type="Gene3D" id="3.90.780.10">
    <property type="entry name" value="5'-Nucleotidase, C-terminal domain"/>
    <property type="match status" value="1"/>
</dbReference>
<evidence type="ECO:0000256" key="6">
    <source>
        <dbReference type="ARBA" id="ARBA00022656"/>
    </source>
</evidence>
<evidence type="ECO:0000256" key="5">
    <source>
        <dbReference type="ARBA" id="ARBA00022525"/>
    </source>
</evidence>
<sequence length="680" mass="75643">MLTIQRTMSLGSLLLCLLACCAGYSKGFTANNLVYPGQNEFFELSIVHLNDFHARFVQTSYTSGTCHKGKDLECIGGLGRVVTASRQLMQERPNAIFLNAGDHYQGTLWYNVHKWNATVHFMNKLPHDAMTIGNHDFDDKIAGLVPFLERAKAPVVVTNIDIAEEPSLRGYFQNSSVITRGNQTIGVIGVILKTTNTLSSTENLRFLDEVETVNAEAERLRARGVNIIIVLSHAGLDVDRIMAANCPEIDVIVGGHSHTFLYTGIIIFATLEIQSLQLHLIAGKPPFIDEPEDEYPVVVRQKAAAGSSRAPRTVLIVQAAAYTKYLGNLTVWFTPEGEVADWEGNPILLDSSIEEDPEIMEELMPWAQVVEETGQAVVGETRSFLNSSCRSGECNLANLITDAMVYSYQGKGGPKHWTYAAISCMNAGGIRNSIPPGVITYGDVVTVQPFENTWDVVEIRGEDLRFVLEESVSRSYEKDKFVGAGFLHWAGIRVVYNITKPAFSRIVDLSVRCQACEKPLYEPLDEDDWYRVVVPTFVLKGGDNMTALQERHRRREPGPLDVDEIIEYIKAISPFNQTHHSMIPERDDLYRLQSTAPGPHSGPDAAAAASGANRWLMLWRDDDNDRTAASQQSTAWSRYLCYVEAMQSQGHKFDQKYVLEAMFRGNDLVYRSNSASTASV</sequence>
<dbReference type="InterPro" id="IPR036907">
    <property type="entry name" value="5'-Nucleotdase_C_sf"/>
</dbReference>
<comment type="subcellular location">
    <subcellularLocation>
        <location evidence="1">Secreted</location>
    </subcellularLocation>
</comment>
<keyword evidence="9 12" id="KW-0547">Nucleotide-binding</keyword>
<dbReference type="FunFam" id="3.60.21.10:FF:000020">
    <property type="entry name" value="NT5E isoform 4"/>
    <property type="match status" value="1"/>
</dbReference>
<feature type="domain" description="Calcineurin-like phosphoesterase" evidence="13">
    <location>
        <begin position="45"/>
        <end position="259"/>
    </location>
</feature>
<dbReference type="Pfam" id="PF00149">
    <property type="entry name" value="Metallophos"/>
    <property type="match status" value="1"/>
</dbReference>
<keyword evidence="5" id="KW-0964">Secreted</keyword>
<evidence type="ECO:0000256" key="2">
    <source>
        <dbReference type="ARBA" id="ARBA00006654"/>
    </source>
</evidence>
<keyword evidence="6" id="KW-0800">Toxin</keyword>
<evidence type="ECO:0000256" key="7">
    <source>
        <dbReference type="ARBA" id="ARBA00022723"/>
    </source>
</evidence>
<dbReference type="AlphaFoldDB" id="A0A232EPV6"/>
<dbReference type="STRING" id="543379.A0A232EPV6"/>
<evidence type="ECO:0000259" key="13">
    <source>
        <dbReference type="Pfam" id="PF00149"/>
    </source>
</evidence>
<keyword evidence="8 12" id="KW-0732">Signal</keyword>
<evidence type="ECO:0000313" key="15">
    <source>
        <dbReference type="EMBL" id="OXU20362.1"/>
    </source>
</evidence>
<dbReference type="GO" id="GO:0005886">
    <property type="term" value="C:plasma membrane"/>
    <property type="evidence" value="ECO:0007669"/>
    <property type="project" value="TreeGrafter"/>
</dbReference>
<keyword evidence="7" id="KW-0479">Metal-binding</keyword>
<keyword evidence="11" id="KW-1199">Hemostasis impairing toxin</keyword>
<evidence type="ECO:0000256" key="9">
    <source>
        <dbReference type="ARBA" id="ARBA00022741"/>
    </source>
</evidence>
<keyword evidence="4" id="KW-1201">Platelet aggregation inhibiting toxin</keyword>
<dbReference type="FunFam" id="3.90.780.10:FF:000004">
    <property type="entry name" value="UDP-sugar hydrolase, putative"/>
    <property type="match status" value="1"/>
</dbReference>
<dbReference type="InterPro" id="IPR008334">
    <property type="entry name" value="5'-Nucleotdase_C"/>
</dbReference>
<proteinExistence type="inferred from homology"/>
<dbReference type="InterPro" id="IPR029052">
    <property type="entry name" value="Metallo-depent_PP-like"/>
</dbReference>
<dbReference type="InterPro" id="IPR006179">
    <property type="entry name" value="5_nucleotidase/apyrase"/>
</dbReference>
<gene>
    <name evidence="15" type="ORF">TSAR_009051</name>
</gene>
<dbReference type="EMBL" id="NNAY01002898">
    <property type="protein sequence ID" value="OXU20362.1"/>
    <property type="molecule type" value="Genomic_DNA"/>
</dbReference>
<dbReference type="GO" id="GO:0005615">
    <property type="term" value="C:extracellular space"/>
    <property type="evidence" value="ECO:0007669"/>
    <property type="project" value="UniProtKB-ARBA"/>
</dbReference>
<evidence type="ECO:0000256" key="4">
    <source>
        <dbReference type="ARBA" id="ARBA00022442"/>
    </source>
</evidence>
<protein>
    <recommendedName>
        <fullName evidence="3">apyrase</fullName>
        <ecNumber evidence="3">3.6.1.5</ecNumber>
    </recommendedName>
</protein>